<sequence length="269" mass="30819">MGVTSMSGSVQEFNGIVMYRRDYRERDLLVKILTDKIGKTMFFVKNAKKKGSRVAADILPFTSGQYTGVLNQDGLSFINTTMETTHFYQITQDIVKNAYATYVLALVDSAFTDQKPLGRWFHQIYQALTLIDDGLDAAVIANIIEIQLLVPFGIAPNWQGCSVCGRTDLAFDYSLKYGGVICQQHYHLDPHRLHVDQRTIYYLRRFSILDLDQLKSITVHPDTKKKLRQVIDKIYDEGVGLRLKSKRFIDQMDSWAEQIPPLKPKQKDD</sequence>
<dbReference type="PATRIC" id="fig|1423813.3.peg.2103"/>
<keyword evidence="3 7" id="KW-0227">DNA damage</keyword>
<protein>
    <recommendedName>
        <fullName evidence="2 7">DNA repair protein RecO</fullName>
    </recommendedName>
    <alternativeName>
        <fullName evidence="6 7">Recombination protein O</fullName>
    </alternativeName>
</protein>
<dbReference type="InterPro" id="IPR003717">
    <property type="entry name" value="RecO"/>
</dbReference>
<evidence type="ECO:0000313" key="10">
    <source>
        <dbReference type="Proteomes" id="UP000051733"/>
    </source>
</evidence>
<dbReference type="PANTHER" id="PTHR33991">
    <property type="entry name" value="DNA REPAIR PROTEIN RECO"/>
    <property type="match status" value="1"/>
</dbReference>
<dbReference type="Pfam" id="PF11967">
    <property type="entry name" value="RecO_N"/>
    <property type="match status" value="1"/>
</dbReference>
<comment type="function">
    <text evidence="7">Involved in DNA repair and RecF pathway recombination.</text>
</comment>
<evidence type="ECO:0000256" key="2">
    <source>
        <dbReference type="ARBA" id="ARBA00021310"/>
    </source>
</evidence>
<dbReference type="Gene3D" id="2.40.50.140">
    <property type="entry name" value="Nucleic acid-binding proteins"/>
    <property type="match status" value="1"/>
</dbReference>
<dbReference type="Gene3D" id="1.20.1440.120">
    <property type="entry name" value="Recombination protein O, C-terminal domain"/>
    <property type="match status" value="1"/>
</dbReference>
<dbReference type="STRING" id="1423813.FC26_GL002066"/>
<dbReference type="InterPro" id="IPR037278">
    <property type="entry name" value="ARFGAP/RecO"/>
</dbReference>
<feature type="domain" description="DNA replication/recombination mediator RecO N-terminal" evidence="8">
    <location>
        <begin position="12"/>
        <end position="80"/>
    </location>
</feature>
<dbReference type="Proteomes" id="UP000051733">
    <property type="component" value="Unassembled WGS sequence"/>
</dbReference>
<comment type="caution">
    <text evidence="9">The sequence shown here is derived from an EMBL/GenBank/DDBJ whole genome shotgun (WGS) entry which is preliminary data.</text>
</comment>
<dbReference type="SUPFAM" id="SSF50249">
    <property type="entry name" value="Nucleic acid-binding proteins"/>
    <property type="match status" value="1"/>
</dbReference>
<evidence type="ECO:0000313" key="9">
    <source>
        <dbReference type="EMBL" id="KRM62492.1"/>
    </source>
</evidence>
<gene>
    <name evidence="7" type="primary">recO</name>
    <name evidence="9" type="ORF">FC26_GL002066</name>
</gene>
<dbReference type="InterPro" id="IPR012340">
    <property type="entry name" value="NA-bd_OB-fold"/>
</dbReference>
<evidence type="ECO:0000256" key="7">
    <source>
        <dbReference type="HAMAP-Rule" id="MF_00201"/>
    </source>
</evidence>
<evidence type="ECO:0000256" key="6">
    <source>
        <dbReference type="ARBA" id="ARBA00033409"/>
    </source>
</evidence>
<evidence type="ECO:0000259" key="8">
    <source>
        <dbReference type="Pfam" id="PF11967"/>
    </source>
</evidence>
<dbReference type="GO" id="GO:0006302">
    <property type="term" value="P:double-strand break repair"/>
    <property type="evidence" value="ECO:0007669"/>
    <property type="project" value="TreeGrafter"/>
</dbReference>
<proteinExistence type="inferred from homology"/>
<organism evidence="9 10">
    <name type="scientific">Paucilactobacillus vaccinostercus DSM 20634</name>
    <dbReference type="NCBI Taxonomy" id="1423813"/>
    <lineage>
        <taxon>Bacteria</taxon>
        <taxon>Bacillati</taxon>
        <taxon>Bacillota</taxon>
        <taxon>Bacilli</taxon>
        <taxon>Lactobacillales</taxon>
        <taxon>Lactobacillaceae</taxon>
        <taxon>Paucilactobacillus</taxon>
    </lineage>
</organism>
<dbReference type="InterPro" id="IPR022572">
    <property type="entry name" value="DNA_rep/recomb_RecO_N"/>
</dbReference>
<accession>A0A0R2AHZ6</accession>
<dbReference type="EMBL" id="AYYY01000005">
    <property type="protein sequence ID" value="KRM62492.1"/>
    <property type="molecule type" value="Genomic_DNA"/>
</dbReference>
<evidence type="ECO:0000256" key="3">
    <source>
        <dbReference type="ARBA" id="ARBA00022763"/>
    </source>
</evidence>
<evidence type="ECO:0000256" key="4">
    <source>
        <dbReference type="ARBA" id="ARBA00023172"/>
    </source>
</evidence>
<dbReference type="NCBIfam" id="TIGR00613">
    <property type="entry name" value="reco"/>
    <property type="match status" value="1"/>
</dbReference>
<dbReference type="Pfam" id="PF02565">
    <property type="entry name" value="RecO_C"/>
    <property type="match status" value="1"/>
</dbReference>
<dbReference type="GO" id="GO:0006310">
    <property type="term" value="P:DNA recombination"/>
    <property type="evidence" value="ECO:0007669"/>
    <property type="project" value="UniProtKB-UniRule"/>
</dbReference>
<dbReference type="HAMAP" id="MF_00201">
    <property type="entry name" value="RecO"/>
    <property type="match status" value="1"/>
</dbReference>
<reference evidence="9 10" key="1">
    <citation type="journal article" date="2015" name="Genome Announc.">
        <title>Expanding the biotechnology potential of lactobacilli through comparative genomics of 213 strains and associated genera.</title>
        <authorList>
            <person name="Sun Z."/>
            <person name="Harris H.M."/>
            <person name="McCann A."/>
            <person name="Guo C."/>
            <person name="Argimon S."/>
            <person name="Zhang W."/>
            <person name="Yang X."/>
            <person name="Jeffery I.B."/>
            <person name="Cooney J.C."/>
            <person name="Kagawa T.F."/>
            <person name="Liu W."/>
            <person name="Song Y."/>
            <person name="Salvetti E."/>
            <person name="Wrobel A."/>
            <person name="Rasinkangas P."/>
            <person name="Parkhill J."/>
            <person name="Rea M.C."/>
            <person name="O'Sullivan O."/>
            <person name="Ritari J."/>
            <person name="Douillard F.P."/>
            <person name="Paul Ross R."/>
            <person name="Yang R."/>
            <person name="Briner A.E."/>
            <person name="Felis G.E."/>
            <person name="de Vos W.M."/>
            <person name="Barrangou R."/>
            <person name="Klaenhammer T.R."/>
            <person name="Caufield P.W."/>
            <person name="Cui Y."/>
            <person name="Zhang H."/>
            <person name="O'Toole P.W."/>
        </authorList>
    </citation>
    <scope>NUCLEOTIDE SEQUENCE [LARGE SCALE GENOMIC DNA]</scope>
    <source>
        <strain evidence="9 10">DSM 20634</strain>
    </source>
</reference>
<keyword evidence="10" id="KW-1185">Reference proteome</keyword>
<dbReference type="SUPFAM" id="SSF57863">
    <property type="entry name" value="ArfGap/RecO-like zinc finger"/>
    <property type="match status" value="1"/>
</dbReference>
<evidence type="ECO:0000256" key="5">
    <source>
        <dbReference type="ARBA" id="ARBA00023204"/>
    </source>
</evidence>
<dbReference type="GO" id="GO:0043590">
    <property type="term" value="C:bacterial nucleoid"/>
    <property type="evidence" value="ECO:0007669"/>
    <property type="project" value="TreeGrafter"/>
</dbReference>
<name>A0A0R2AHZ6_9LACO</name>
<evidence type="ECO:0000256" key="1">
    <source>
        <dbReference type="ARBA" id="ARBA00007452"/>
    </source>
</evidence>
<dbReference type="InterPro" id="IPR042242">
    <property type="entry name" value="RecO_C"/>
</dbReference>
<dbReference type="PANTHER" id="PTHR33991:SF1">
    <property type="entry name" value="DNA REPAIR PROTEIN RECO"/>
    <property type="match status" value="1"/>
</dbReference>
<dbReference type="AlphaFoldDB" id="A0A0R2AHZ6"/>
<keyword evidence="5 7" id="KW-0234">DNA repair</keyword>
<comment type="similarity">
    <text evidence="1 7">Belongs to the RecO family.</text>
</comment>
<keyword evidence="4 7" id="KW-0233">DNA recombination</keyword>